<accession>A0A919RH34</accession>
<name>A0A919RH34_9ACTN</name>
<dbReference type="PANTHER" id="PTHR35526:SF3">
    <property type="entry name" value="ANTI-SIGMA-F FACTOR RSBW"/>
    <property type="match status" value="1"/>
</dbReference>
<keyword evidence="1" id="KW-0723">Serine/threonine-protein kinase</keyword>
<dbReference type="EMBL" id="BOOW01000023">
    <property type="protein sequence ID" value="GII93488.1"/>
    <property type="molecule type" value="Genomic_DNA"/>
</dbReference>
<dbReference type="Proteomes" id="UP000606172">
    <property type="component" value="Unassembled WGS sequence"/>
</dbReference>
<feature type="domain" description="Histidine kinase/HSP90-like ATPase" evidence="2">
    <location>
        <begin position="17"/>
        <end position="107"/>
    </location>
</feature>
<gene>
    <name evidence="3" type="ORF">Ssi02_37190</name>
</gene>
<protein>
    <recommendedName>
        <fullName evidence="2">Histidine kinase/HSP90-like ATPase domain-containing protein</fullName>
    </recommendedName>
</protein>
<dbReference type="SUPFAM" id="SSF55874">
    <property type="entry name" value="ATPase domain of HSP90 chaperone/DNA topoisomerase II/histidine kinase"/>
    <property type="match status" value="1"/>
</dbReference>
<dbReference type="GO" id="GO:0004674">
    <property type="term" value="F:protein serine/threonine kinase activity"/>
    <property type="evidence" value="ECO:0007669"/>
    <property type="project" value="UniProtKB-KW"/>
</dbReference>
<comment type="caution">
    <text evidence="3">The sequence shown here is derived from an EMBL/GenBank/DDBJ whole genome shotgun (WGS) entry which is preliminary data.</text>
</comment>
<dbReference type="InterPro" id="IPR036890">
    <property type="entry name" value="HATPase_C_sf"/>
</dbReference>
<keyword evidence="1" id="KW-0418">Kinase</keyword>
<dbReference type="AlphaFoldDB" id="A0A919RH34"/>
<dbReference type="InterPro" id="IPR050267">
    <property type="entry name" value="Anti-sigma-factor_SerPK"/>
</dbReference>
<dbReference type="Pfam" id="PF13581">
    <property type="entry name" value="HATPase_c_2"/>
    <property type="match status" value="1"/>
</dbReference>
<proteinExistence type="predicted"/>
<dbReference type="Gene3D" id="3.30.565.10">
    <property type="entry name" value="Histidine kinase-like ATPase, C-terminal domain"/>
    <property type="match status" value="1"/>
</dbReference>
<keyword evidence="1" id="KW-0808">Transferase</keyword>
<evidence type="ECO:0000313" key="3">
    <source>
        <dbReference type="EMBL" id="GII93488.1"/>
    </source>
</evidence>
<organism evidence="3 4">
    <name type="scientific">Sinosporangium siamense</name>
    <dbReference type="NCBI Taxonomy" id="1367973"/>
    <lineage>
        <taxon>Bacteria</taxon>
        <taxon>Bacillati</taxon>
        <taxon>Actinomycetota</taxon>
        <taxon>Actinomycetes</taxon>
        <taxon>Streptosporangiales</taxon>
        <taxon>Streptosporangiaceae</taxon>
        <taxon>Sinosporangium</taxon>
    </lineage>
</organism>
<reference evidence="3" key="1">
    <citation type="submission" date="2021-01" db="EMBL/GenBank/DDBJ databases">
        <title>Whole genome shotgun sequence of Sinosporangium siamense NBRC 109515.</title>
        <authorList>
            <person name="Komaki H."/>
            <person name="Tamura T."/>
        </authorList>
    </citation>
    <scope>NUCLEOTIDE SEQUENCE</scope>
    <source>
        <strain evidence="3">NBRC 109515</strain>
    </source>
</reference>
<evidence type="ECO:0000259" key="2">
    <source>
        <dbReference type="Pfam" id="PF13581"/>
    </source>
</evidence>
<evidence type="ECO:0000313" key="4">
    <source>
        <dbReference type="Proteomes" id="UP000606172"/>
    </source>
</evidence>
<dbReference type="PANTHER" id="PTHR35526">
    <property type="entry name" value="ANTI-SIGMA-F FACTOR RSBW-RELATED"/>
    <property type="match status" value="1"/>
</dbReference>
<dbReference type="CDD" id="cd16936">
    <property type="entry name" value="HATPase_RsbW-like"/>
    <property type="match status" value="1"/>
</dbReference>
<sequence>MPPWRISRTFLSSPVAIGEARRFTTLFLKGWPSLDDAELIVRELATNAVRHTRSGDFGGHFTVCIRVDGVTAWLAVVDQGGPRTPHMLSEQADEESGRGLRLVAALSLYTVAGREKSKTFEKSAQAKNWLSVLRQAAKNGEAFDIAAGLPMSMVKAKEARTFYKFALAYVDMKWRMQRPRAATACRTRLPRSSLP</sequence>
<keyword evidence="4" id="KW-1185">Reference proteome</keyword>
<dbReference type="InterPro" id="IPR003594">
    <property type="entry name" value="HATPase_dom"/>
</dbReference>
<evidence type="ECO:0000256" key="1">
    <source>
        <dbReference type="ARBA" id="ARBA00022527"/>
    </source>
</evidence>